<dbReference type="InterPro" id="IPR043502">
    <property type="entry name" value="DNA/RNA_pol_sf"/>
</dbReference>
<gene>
    <name evidence="3" type="ORF">J5N97_002339</name>
</gene>
<keyword evidence="4" id="KW-1185">Reference proteome</keyword>
<feature type="domain" description="Reverse transcriptase" evidence="2">
    <location>
        <begin position="13"/>
        <end position="141"/>
    </location>
</feature>
<organism evidence="3 4">
    <name type="scientific">Dioscorea zingiberensis</name>
    <dbReference type="NCBI Taxonomy" id="325984"/>
    <lineage>
        <taxon>Eukaryota</taxon>
        <taxon>Viridiplantae</taxon>
        <taxon>Streptophyta</taxon>
        <taxon>Embryophyta</taxon>
        <taxon>Tracheophyta</taxon>
        <taxon>Spermatophyta</taxon>
        <taxon>Magnoliopsida</taxon>
        <taxon>Liliopsida</taxon>
        <taxon>Dioscoreales</taxon>
        <taxon>Dioscoreaceae</taxon>
        <taxon>Dioscorea</taxon>
    </lineage>
</organism>
<dbReference type="PANTHER" id="PTHR31635">
    <property type="entry name" value="REVERSE TRANSCRIPTASE DOMAIN-CONTAINING PROTEIN-RELATED"/>
    <property type="match status" value="1"/>
</dbReference>
<sequence>MAHSWNQTHICLIPKKENPQKVNDYRPISLCNVNYKIIAKILANRLKPFLPQLVGKEQAAFVHGRSIYDNILLTQELTHSLEYNTQANPMMLIKLDMEKAYDIIRWETVTAVLGKMNFPKKWITWIRECIETTTFSFIINGKILGYGETLVLGKGIHYHHTYLFWYPKSLPISSIRLSQFKCFRVLKFLIPCLLITFSMLMIY</sequence>
<dbReference type="AlphaFoldDB" id="A0A9D5D2N2"/>
<dbReference type="Proteomes" id="UP001085076">
    <property type="component" value="Miscellaneous, Linkage group lg01"/>
</dbReference>
<dbReference type="SUPFAM" id="SSF56672">
    <property type="entry name" value="DNA/RNA polymerases"/>
    <property type="match status" value="1"/>
</dbReference>
<dbReference type="CDD" id="cd01650">
    <property type="entry name" value="RT_nLTR_like"/>
    <property type="match status" value="1"/>
</dbReference>
<dbReference type="InterPro" id="IPR000477">
    <property type="entry name" value="RT_dom"/>
</dbReference>
<comment type="caution">
    <text evidence="3">The sequence shown here is derived from an EMBL/GenBank/DDBJ whole genome shotgun (WGS) entry which is preliminary data.</text>
</comment>
<evidence type="ECO:0000313" key="4">
    <source>
        <dbReference type="Proteomes" id="UP001085076"/>
    </source>
</evidence>
<evidence type="ECO:0000259" key="2">
    <source>
        <dbReference type="Pfam" id="PF00078"/>
    </source>
</evidence>
<keyword evidence="1" id="KW-0472">Membrane</keyword>
<keyword evidence="1" id="KW-1133">Transmembrane helix</keyword>
<proteinExistence type="predicted"/>
<accession>A0A9D5D2N2</accession>
<dbReference type="PANTHER" id="PTHR31635:SF196">
    <property type="entry name" value="REVERSE TRANSCRIPTASE DOMAIN-CONTAINING PROTEIN-RELATED"/>
    <property type="match status" value="1"/>
</dbReference>
<dbReference type="EMBL" id="JAGGNH010000001">
    <property type="protein sequence ID" value="KAJ0983983.1"/>
    <property type="molecule type" value="Genomic_DNA"/>
</dbReference>
<evidence type="ECO:0000313" key="3">
    <source>
        <dbReference type="EMBL" id="KAJ0983983.1"/>
    </source>
</evidence>
<evidence type="ECO:0000256" key="1">
    <source>
        <dbReference type="SAM" id="Phobius"/>
    </source>
</evidence>
<reference evidence="3" key="2">
    <citation type="journal article" date="2022" name="Hortic Res">
        <title>The genome of Dioscorea zingiberensis sheds light on the biosynthesis, origin and evolution of the medicinally important diosgenin saponins.</title>
        <authorList>
            <person name="Li Y."/>
            <person name="Tan C."/>
            <person name="Li Z."/>
            <person name="Guo J."/>
            <person name="Li S."/>
            <person name="Chen X."/>
            <person name="Wang C."/>
            <person name="Dai X."/>
            <person name="Yang H."/>
            <person name="Song W."/>
            <person name="Hou L."/>
            <person name="Xu J."/>
            <person name="Tong Z."/>
            <person name="Xu A."/>
            <person name="Yuan X."/>
            <person name="Wang W."/>
            <person name="Yang Q."/>
            <person name="Chen L."/>
            <person name="Sun Z."/>
            <person name="Wang K."/>
            <person name="Pan B."/>
            <person name="Chen J."/>
            <person name="Bao Y."/>
            <person name="Liu F."/>
            <person name="Qi X."/>
            <person name="Gang D.R."/>
            <person name="Wen J."/>
            <person name="Li J."/>
        </authorList>
    </citation>
    <scope>NUCLEOTIDE SEQUENCE</scope>
    <source>
        <strain evidence="3">Dzin_1.0</strain>
    </source>
</reference>
<reference evidence="3" key="1">
    <citation type="submission" date="2021-03" db="EMBL/GenBank/DDBJ databases">
        <authorList>
            <person name="Li Z."/>
            <person name="Yang C."/>
        </authorList>
    </citation>
    <scope>NUCLEOTIDE SEQUENCE</scope>
    <source>
        <strain evidence="3">Dzin_1.0</strain>
        <tissue evidence="3">Leaf</tissue>
    </source>
</reference>
<keyword evidence="1" id="KW-0812">Transmembrane</keyword>
<feature type="transmembrane region" description="Helical" evidence="1">
    <location>
        <begin position="185"/>
        <end position="202"/>
    </location>
</feature>
<dbReference type="Pfam" id="PF00078">
    <property type="entry name" value="RVT_1"/>
    <property type="match status" value="1"/>
</dbReference>
<dbReference type="OrthoDB" id="786526at2759"/>
<protein>
    <recommendedName>
        <fullName evidence="2">Reverse transcriptase domain-containing protein</fullName>
    </recommendedName>
</protein>
<name>A0A9D5D2N2_9LILI</name>